<dbReference type="PANTHER" id="PTHR42683">
    <property type="entry name" value="ALDEHYDE REDUCTASE"/>
    <property type="match status" value="1"/>
</dbReference>
<dbReference type="Gene3D" id="3.90.180.10">
    <property type="entry name" value="Medium-chain alcohol dehydrogenases, catalytic domain"/>
    <property type="match status" value="1"/>
</dbReference>
<keyword evidence="3 5" id="KW-0862">Zinc</keyword>
<feature type="domain" description="Alcohol dehydrogenase-like C-terminal" evidence="6">
    <location>
        <begin position="171"/>
        <end position="295"/>
    </location>
</feature>
<dbReference type="InterPro" id="IPR013154">
    <property type="entry name" value="ADH-like_N"/>
</dbReference>
<comment type="similarity">
    <text evidence="5">Belongs to the zinc-containing alcohol dehydrogenase family.</text>
</comment>
<dbReference type="InterPro" id="IPR029752">
    <property type="entry name" value="D-isomer_DH_CS1"/>
</dbReference>
<evidence type="ECO:0000313" key="9">
    <source>
        <dbReference type="Proteomes" id="UP000297245"/>
    </source>
</evidence>
<dbReference type="FunFam" id="3.40.50.720:FF:000022">
    <property type="entry name" value="Cinnamyl alcohol dehydrogenase"/>
    <property type="match status" value="1"/>
</dbReference>
<dbReference type="InterPro" id="IPR047109">
    <property type="entry name" value="CAD-like"/>
</dbReference>
<evidence type="ECO:0000313" key="8">
    <source>
        <dbReference type="EMBL" id="THU98678.1"/>
    </source>
</evidence>
<gene>
    <name evidence="8" type="ORF">K435DRAFT_752646</name>
</gene>
<accession>A0A4S8M9V1</accession>
<dbReference type="OrthoDB" id="1879366at2759"/>
<dbReference type="SUPFAM" id="SSF50129">
    <property type="entry name" value="GroES-like"/>
    <property type="match status" value="1"/>
</dbReference>
<proteinExistence type="inferred from homology"/>
<evidence type="ECO:0000256" key="2">
    <source>
        <dbReference type="ARBA" id="ARBA00022723"/>
    </source>
</evidence>
<dbReference type="AlphaFoldDB" id="A0A4S8M9V1"/>
<dbReference type="InterPro" id="IPR036291">
    <property type="entry name" value="NAD(P)-bd_dom_sf"/>
</dbReference>
<dbReference type="Proteomes" id="UP000297245">
    <property type="component" value="Unassembled WGS sequence"/>
</dbReference>
<reference evidence="8 9" key="1">
    <citation type="journal article" date="2019" name="Nat. Ecol. Evol.">
        <title>Megaphylogeny resolves global patterns of mushroom evolution.</title>
        <authorList>
            <person name="Varga T."/>
            <person name="Krizsan K."/>
            <person name="Foldi C."/>
            <person name="Dima B."/>
            <person name="Sanchez-Garcia M."/>
            <person name="Sanchez-Ramirez S."/>
            <person name="Szollosi G.J."/>
            <person name="Szarkandi J.G."/>
            <person name="Papp V."/>
            <person name="Albert L."/>
            <person name="Andreopoulos W."/>
            <person name="Angelini C."/>
            <person name="Antonin V."/>
            <person name="Barry K.W."/>
            <person name="Bougher N.L."/>
            <person name="Buchanan P."/>
            <person name="Buyck B."/>
            <person name="Bense V."/>
            <person name="Catcheside P."/>
            <person name="Chovatia M."/>
            <person name="Cooper J."/>
            <person name="Damon W."/>
            <person name="Desjardin D."/>
            <person name="Finy P."/>
            <person name="Geml J."/>
            <person name="Haridas S."/>
            <person name="Hughes K."/>
            <person name="Justo A."/>
            <person name="Karasinski D."/>
            <person name="Kautmanova I."/>
            <person name="Kiss B."/>
            <person name="Kocsube S."/>
            <person name="Kotiranta H."/>
            <person name="LaButti K.M."/>
            <person name="Lechner B.E."/>
            <person name="Liimatainen K."/>
            <person name="Lipzen A."/>
            <person name="Lukacs Z."/>
            <person name="Mihaltcheva S."/>
            <person name="Morgado L.N."/>
            <person name="Niskanen T."/>
            <person name="Noordeloos M.E."/>
            <person name="Ohm R.A."/>
            <person name="Ortiz-Santana B."/>
            <person name="Ovrebo C."/>
            <person name="Racz N."/>
            <person name="Riley R."/>
            <person name="Savchenko A."/>
            <person name="Shiryaev A."/>
            <person name="Soop K."/>
            <person name="Spirin V."/>
            <person name="Szebenyi C."/>
            <person name="Tomsovsky M."/>
            <person name="Tulloss R.E."/>
            <person name="Uehling J."/>
            <person name="Grigoriev I.V."/>
            <person name="Vagvolgyi C."/>
            <person name="Papp T."/>
            <person name="Martin F.M."/>
            <person name="Miettinen O."/>
            <person name="Hibbett D.S."/>
            <person name="Nagy L.G."/>
        </authorList>
    </citation>
    <scope>NUCLEOTIDE SEQUENCE [LARGE SCALE GENOMIC DNA]</scope>
    <source>
        <strain evidence="8 9">CBS 962.96</strain>
    </source>
</reference>
<comment type="cofactor">
    <cofactor evidence="1 5">
        <name>Zn(2+)</name>
        <dbReference type="ChEBI" id="CHEBI:29105"/>
    </cofactor>
</comment>
<dbReference type="Pfam" id="PF00107">
    <property type="entry name" value="ADH_zinc_N"/>
    <property type="match status" value="1"/>
</dbReference>
<feature type="domain" description="Alcohol dehydrogenase-like N-terminal" evidence="7">
    <location>
        <begin position="29"/>
        <end position="133"/>
    </location>
</feature>
<dbReference type="SUPFAM" id="SSF51735">
    <property type="entry name" value="NAD(P)-binding Rossmann-fold domains"/>
    <property type="match status" value="1"/>
</dbReference>
<dbReference type="InterPro" id="IPR013149">
    <property type="entry name" value="ADH-like_C"/>
</dbReference>
<dbReference type="Pfam" id="PF08240">
    <property type="entry name" value="ADH_N"/>
    <property type="match status" value="1"/>
</dbReference>
<dbReference type="GO" id="GO:0008270">
    <property type="term" value="F:zinc ion binding"/>
    <property type="evidence" value="ECO:0007669"/>
    <property type="project" value="InterPro"/>
</dbReference>
<evidence type="ECO:0000256" key="5">
    <source>
        <dbReference type="RuleBase" id="RU361277"/>
    </source>
</evidence>
<keyword evidence="2 5" id="KW-0479">Metal-binding</keyword>
<name>A0A4S8M9V1_DENBC</name>
<dbReference type="GO" id="GO:0016616">
    <property type="term" value="F:oxidoreductase activity, acting on the CH-OH group of donors, NAD or NADP as acceptor"/>
    <property type="evidence" value="ECO:0007669"/>
    <property type="project" value="InterPro"/>
</dbReference>
<sequence length="334" mass="36347">MVYQGITFRGSSSGAIFKSTFSRDSLATDDVVIKITHSGLCGTDLHHIHEDRVLGHEGIGIVQDLGPMCRQLSIGDRVGWGFTYAGCGFCSACLSGDEALCVKCANYGTGEFDQGSLGSLAIKKERWLFRIPDGITSELACPLMCAGVSVFTPLIEYVKPSDRVGIVGIGGLGHLAIQFASKMGCDVVAFSGSPSKREETLALGAREFYAVKDVEDYTTLGLKKPLDALMICTPERLDLGQYYPLLEQRAHVISVTIGEGNITAPLSPTAARNIKIIGWVPVSRKEYVKCLDFCERNKIFPIIERFPMSEKGIMEAIGKLSAGKIRYRAVFSWI</sequence>
<evidence type="ECO:0000256" key="3">
    <source>
        <dbReference type="ARBA" id="ARBA00022833"/>
    </source>
</evidence>
<keyword evidence="4" id="KW-0560">Oxidoreductase</keyword>
<dbReference type="PROSITE" id="PS00065">
    <property type="entry name" value="D_2_HYDROXYACID_DH_1"/>
    <property type="match status" value="1"/>
</dbReference>
<protein>
    <submittedName>
        <fullName evidence="8">GroES-like protein</fullName>
    </submittedName>
</protein>
<dbReference type="InterPro" id="IPR002328">
    <property type="entry name" value="ADH_Zn_CS"/>
</dbReference>
<dbReference type="Gene3D" id="3.40.50.720">
    <property type="entry name" value="NAD(P)-binding Rossmann-like Domain"/>
    <property type="match status" value="1"/>
</dbReference>
<dbReference type="InterPro" id="IPR011032">
    <property type="entry name" value="GroES-like_sf"/>
</dbReference>
<organism evidence="8 9">
    <name type="scientific">Dendrothele bispora (strain CBS 962.96)</name>
    <dbReference type="NCBI Taxonomy" id="1314807"/>
    <lineage>
        <taxon>Eukaryota</taxon>
        <taxon>Fungi</taxon>
        <taxon>Dikarya</taxon>
        <taxon>Basidiomycota</taxon>
        <taxon>Agaricomycotina</taxon>
        <taxon>Agaricomycetes</taxon>
        <taxon>Agaricomycetidae</taxon>
        <taxon>Agaricales</taxon>
        <taxon>Agaricales incertae sedis</taxon>
        <taxon>Dendrothele</taxon>
    </lineage>
</organism>
<dbReference type="PROSITE" id="PS00059">
    <property type="entry name" value="ADH_ZINC"/>
    <property type="match status" value="1"/>
</dbReference>
<evidence type="ECO:0000259" key="7">
    <source>
        <dbReference type="Pfam" id="PF08240"/>
    </source>
</evidence>
<dbReference type="EMBL" id="ML179132">
    <property type="protein sequence ID" value="THU98678.1"/>
    <property type="molecule type" value="Genomic_DNA"/>
</dbReference>
<evidence type="ECO:0000256" key="1">
    <source>
        <dbReference type="ARBA" id="ARBA00001947"/>
    </source>
</evidence>
<evidence type="ECO:0000256" key="4">
    <source>
        <dbReference type="ARBA" id="ARBA00023002"/>
    </source>
</evidence>
<keyword evidence="9" id="KW-1185">Reference proteome</keyword>
<evidence type="ECO:0000259" key="6">
    <source>
        <dbReference type="Pfam" id="PF00107"/>
    </source>
</evidence>